<feature type="transmembrane region" description="Helical" evidence="1">
    <location>
        <begin position="30"/>
        <end position="47"/>
    </location>
</feature>
<gene>
    <name evidence="2" type="ORF">GYN19_10145</name>
</gene>
<sequence length="72" mass="7924">MNIEQIKTGIISLMSIFGTFMIFKHWKEAAFLKIISVIGVGGIAWAMLKGKDIFSIAWNVISAILGVFGVHI</sequence>
<evidence type="ECO:0000256" key="1">
    <source>
        <dbReference type="SAM" id="Phobius"/>
    </source>
</evidence>
<evidence type="ECO:0000313" key="3">
    <source>
        <dbReference type="Proteomes" id="UP001522462"/>
    </source>
</evidence>
<dbReference type="Proteomes" id="UP001522462">
    <property type="component" value="Unassembled WGS sequence"/>
</dbReference>
<feature type="transmembrane region" description="Helical" evidence="1">
    <location>
        <begin position="53"/>
        <end position="70"/>
    </location>
</feature>
<keyword evidence="1" id="KW-1133">Transmembrane helix</keyword>
<organism evidence="2 3">
    <name type="scientific">Pseudolactococcus paracarnosus</name>
    <dbReference type="NCBI Taxonomy" id="2749962"/>
    <lineage>
        <taxon>Bacteria</taxon>
        <taxon>Bacillati</taxon>
        <taxon>Bacillota</taxon>
        <taxon>Bacilli</taxon>
        <taxon>Lactobacillales</taxon>
        <taxon>Streptococcaceae</taxon>
        <taxon>Pseudolactococcus</taxon>
    </lineage>
</organism>
<evidence type="ECO:0008006" key="4">
    <source>
        <dbReference type="Google" id="ProtNLM"/>
    </source>
</evidence>
<keyword evidence="3" id="KW-1185">Reference proteome</keyword>
<proteinExistence type="predicted"/>
<comment type="caution">
    <text evidence="2">The sequence shown here is derived from an EMBL/GenBank/DDBJ whole genome shotgun (WGS) entry which is preliminary data.</text>
</comment>
<keyword evidence="1" id="KW-0812">Transmembrane</keyword>
<accession>A0ABT0AP22</accession>
<dbReference type="EMBL" id="JAAEDA010000019">
    <property type="protein sequence ID" value="MCJ1978311.1"/>
    <property type="molecule type" value="Genomic_DNA"/>
</dbReference>
<keyword evidence="1" id="KW-0472">Membrane</keyword>
<reference evidence="2 3" key="1">
    <citation type="journal article" date="2022" name="Microbiol. Res.">
        <title>Comparative genome analysis, predicted lifestyle and antimicrobial strategies of Lactococcus carnosus and Lactococcus paracarnosus isolated from meat.</title>
        <authorList>
            <person name="Werum V."/>
            <person name="Ehrmann M."/>
            <person name="Vogel R."/>
            <person name="Hilgarth M."/>
        </authorList>
    </citation>
    <scope>NUCLEOTIDE SEQUENCE [LARGE SCALE GENOMIC DNA]</scope>
    <source>
        <strain evidence="2 3">TMW21897</strain>
    </source>
</reference>
<evidence type="ECO:0000313" key="2">
    <source>
        <dbReference type="EMBL" id="MCJ1978311.1"/>
    </source>
</evidence>
<dbReference type="RefSeq" id="WP_243915247.1">
    <property type="nucleotide sequence ID" value="NZ_JAAECY010000043.1"/>
</dbReference>
<name>A0ABT0AP22_9LACT</name>
<protein>
    <recommendedName>
        <fullName evidence="4">Holin</fullName>
    </recommendedName>
</protein>